<evidence type="ECO:0000256" key="7">
    <source>
        <dbReference type="SAM" id="MobiDB-lite"/>
    </source>
</evidence>
<sequence>MESAPKTVSLPVSPLGYVYARQKASLQTGTVSLTAARSVDSDLAVLPVIRGLTVEQTFTTNVAVVAGSKTTGLGGTGITLKLTPSHFNPNAFVFYGGSVIGASSNAPNLTRACEAARRRFGFSAFSSPPVENAVETSGEEICASLSLSPETTALYLVVTESFKEMVYVCNTFLHYGGTSTVTIDGQDAMKIPIYPVQLYMPDVNRLASEPFNAKHRSIGDEFVYSRPFFNSDLCRLLHGYVLGPAAVALRVRNLDGVARGAAHLALDENHEGSVLPQDVTFTLFDSTQGNAGKGSGRAQRQGDGSASKNSASSGIERRLASVMAADTALSVDSIMGAGIYDTELPSVEDWPVLSSGDDTESLEALGAYAARLSGLVGAMVFSANSVLYMTEVDDGGPADGKDGSNPSYHRFYLIAAPYVAGNPQTDKDGRVLPHTADQQAAPINGSNQEFSLDYLALACGFCPQILARLLFYLERCDAGTFGGRNETDALRYLANTLESDVPCGLCNQATRPACAHTTLHRLRQRLPRFGAPVRAPIGIFGTMNSAYSDCDVLGNYASYGALKRPNDNEAPKSIMQDTYRATMERLVNELEQAKLIDKEALAQASPCSAPTSIVHDQASFIGLLSNIKDTIEGAAEQFMRTLVEARDFKIREGLADANHTMSISLDPYSSSFCPVTSFLARRTVFAVLQDLVLSQCHCLFYGQSVEGRNFRNQFQPVLRRRFLDMLNGGFITAKTVTVTVSDSGVLAPDLTRPASEPPTKDYDGDMARVSMEVLRDLRVKNRVLFSNGGANMSEAARARVAGMASAYRRPDKGSNILNGAVGFLVKQYHGVLFPRGHPPGIDTPNPQWFWTLLQRNQMPARLLSKEDIETITAIKRFSDEYSAINFINLTPNNIGELAQFYFANLVLKYCDHSQYFINGLTAIVVGSRRPRDPAAVLAWIDRTINGAADVEPAAQEVLQRLGSNPAAWTGTFTSTNMVRYVMDQRPMVVIGLSISKYNGSAGNNRVFQAGNWNGLNGGKNVCPLMAFDRTRRFVLACPRVGFTCEAGGFGTGVRENTLSEQVRGIVSEGGPMVQTAVFAAVLHALGARTQHLAVDDWIGLVDDEFLAASLDALNATVVDQFGEWSVEAAQELVKNMEAQTTAGAVAAGEGAFDFGACVGDTPQQSTSAFNGGLAMAAAPAGQKRSLPDDILFDMGAPPEKKSGLTFDML</sequence>
<dbReference type="GO" id="GO:0003697">
    <property type="term" value="F:single-stranded DNA binding"/>
    <property type="evidence" value="ECO:0007669"/>
    <property type="project" value="InterPro"/>
</dbReference>
<evidence type="ECO:0000256" key="3">
    <source>
        <dbReference type="ARBA" id="ARBA00022723"/>
    </source>
</evidence>
<dbReference type="EMBL" id="KF644573">
    <property type="protein sequence ID" value="AII81205.1"/>
    <property type="molecule type" value="Genomic_DNA"/>
</dbReference>
<evidence type="ECO:0000256" key="2">
    <source>
        <dbReference type="ARBA" id="ARBA00022705"/>
    </source>
</evidence>
<dbReference type="Pfam" id="PF00747">
    <property type="entry name" value="Viral_DNA_bp"/>
    <property type="match status" value="1"/>
</dbReference>
<evidence type="ECO:0000313" key="8">
    <source>
        <dbReference type="EMBL" id="AII81205.1"/>
    </source>
</evidence>
<keyword evidence="4" id="KW-0863">Zinc-finger</keyword>
<dbReference type="EMBL" id="KF644574">
    <property type="protein sequence ID" value="AII81284.1"/>
    <property type="molecule type" value="Genomic_DNA"/>
</dbReference>
<dbReference type="InterPro" id="IPR000635">
    <property type="entry name" value="Viral_ssDNA-bd"/>
</dbReference>
<feature type="region of interest" description="Disordered" evidence="7">
    <location>
        <begin position="290"/>
        <end position="312"/>
    </location>
</feature>
<keyword evidence="6" id="KW-0238">DNA-binding</keyword>
<evidence type="ECO:0000313" key="10">
    <source>
        <dbReference type="Proteomes" id="UP000106683"/>
    </source>
</evidence>
<dbReference type="GO" id="GO:0008270">
    <property type="term" value="F:zinc ion binding"/>
    <property type="evidence" value="ECO:0007669"/>
    <property type="project" value="UniProtKB-KW"/>
</dbReference>
<dbReference type="InterPro" id="IPR043031">
    <property type="entry name" value="Viral_ssDBP_head"/>
</dbReference>
<keyword evidence="3" id="KW-0479">Metal-binding</keyword>
<accession>A0A076JX54</accession>
<keyword evidence="5" id="KW-0862">Zinc</keyword>
<feature type="compositionally biased region" description="Polar residues" evidence="7">
    <location>
        <begin position="302"/>
        <end position="312"/>
    </location>
</feature>
<keyword evidence="2" id="KW-0235">DNA replication</keyword>
<dbReference type="HAMAP" id="MF_04007">
    <property type="entry name" value="HSV_DNBI"/>
    <property type="match status" value="1"/>
</dbReference>
<dbReference type="InterPro" id="IPR035989">
    <property type="entry name" value="DBP_sf"/>
</dbReference>
<organism evidence="9 11">
    <name type="scientific">Equid alphaherpesvirus 1</name>
    <name type="common">Equine herpesvirus 1</name>
    <dbReference type="NCBI Taxonomy" id="10326"/>
    <lineage>
        <taxon>Viruses</taxon>
        <taxon>Duplodnaviria</taxon>
        <taxon>Heunggongvirae</taxon>
        <taxon>Peploviricota</taxon>
        <taxon>Herviviricetes</taxon>
        <taxon>Herpesvirales</taxon>
        <taxon>Orthoherpesviridae</taxon>
        <taxon>Alphaherpesvirinae</taxon>
        <taxon>Varicellovirus</taxon>
        <taxon>Varicellovirus equidalpha1</taxon>
    </lineage>
</organism>
<dbReference type="FunFam" id="1.20.190.40:FF:000002">
    <property type="entry name" value="Major DNA-binding protein"/>
    <property type="match status" value="1"/>
</dbReference>
<evidence type="ECO:0000256" key="5">
    <source>
        <dbReference type="ARBA" id="ARBA00022833"/>
    </source>
</evidence>
<proteinExistence type="inferred from homology"/>
<keyword evidence="1" id="KW-1048">Host nucleus</keyword>
<dbReference type="SUPFAM" id="SSF118208">
    <property type="entry name" value="Viral ssDNA binding protein"/>
    <property type="match status" value="1"/>
</dbReference>
<dbReference type="Gene3D" id="1.20.190.40">
    <property type="entry name" value="Viral ssDNA binding protein, head domain"/>
    <property type="match status" value="2"/>
</dbReference>
<dbReference type="Proteomes" id="UP000106683">
    <property type="component" value="Segment"/>
</dbReference>
<evidence type="ECO:0000313" key="9">
    <source>
        <dbReference type="EMBL" id="AII81284.1"/>
    </source>
</evidence>
<dbReference type="GO" id="GO:0006260">
    <property type="term" value="P:DNA replication"/>
    <property type="evidence" value="ECO:0007669"/>
    <property type="project" value="UniProtKB-KW"/>
</dbReference>
<dbReference type="Gene3D" id="1.10.150.560">
    <property type="match status" value="1"/>
</dbReference>
<name>A0A076JX54_9ALPH</name>
<dbReference type="GO" id="GO:0042025">
    <property type="term" value="C:host cell nucleus"/>
    <property type="evidence" value="ECO:0007669"/>
    <property type="project" value="InterPro"/>
</dbReference>
<evidence type="ECO:0000256" key="4">
    <source>
        <dbReference type="ARBA" id="ARBA00022771"/>
    </source>
</evidence>
<reference evidence="10 11" key="1">
    <citation type="journal article" date="2014" name="J. Vet. Med. Sci.">
        <title>Full Genome Sequences of Zebra-Borne Equine Herpesvirus Type 1 Isolated from Zebra, Onager and Thomson's Gazelle.</title>
        <authorList>
            <person name="Guo X."/>
            <person name="Izume S."/>
            <person name="Okada A."/>
            <person name="Ohya K."/>
            <person name="Kimura T."/>
            <person name="Fukushi H."/>
        </authorList>
    </citation>
    <scope>NUCLEOTIDE SEQUENCE [LARGE SCALE GENOMIC DNA]</scope>
    <source>
        <strain evidence="9">T-616</strain>
        <strain evidence="8">T616 delta71</strain>
    </source>
</reference>
<evidence type="ECO:0000256" key="1">
    <source>
        <dbReference type="ARBA" id="ARBA00022562"/>
    </source>
</evidence>
<dbReference type="Proteomes" id="UP000145961">
    <property type="component" value="Segment"/>
</dbReference>
<evidence type="ECO:0000313" key="11">
    <source>
        <dbReference type="Proteomes" id="UP000145961"/>
    </source>
</evidence>
<protein>
    <submittedName>
        <fullName evidence="9">SsDNA binding protein</fullName>
    </submittedName>
</protein>
<evidence type="ECO:0000256" key="6">
    <source>
        <dbReference type="ARBA" id="ARBA00023125"/>
    </source>
</evidence>